<evidence type="ECO:0000313" key="2">
    <source>
        <dbReference type="Proteomes" id="UP000016649"/>
    </source>
</evidence>
<proteinExistence type="predicted"/>
<evidence type="ECO:0000313" key="1">
    <source>
        <dbReference type="EMBL" id="ERJ91616.1"/>
    </source>
</evidence>
<dbReference type="EMBL" id="AWVH01000044">
    <property type="protein sequence ID" value="ERJ91616.1"/>
    <property type="molecule type" value="Genomic_DNA"/>
</dbReference>
<organism evidence="1 2">
    <name type="scientific">Treponema lecithinolyticum ATCC 700332</name>
    <dbReference type="NCBI Taxonomy" id="1321815"/>
    <lineage>
        <taxon>Bacteria</taxon>
        <taxon>Pseudomonadati</taxon>
        <taxon>Spirochaetota</taxon>
        <taxon>Spirochaetia</taxon>
        <taxon>Spirochaetales</taxon>
        <taxon>Treponemataceae</taxon>
        <taxon>Treponema</taxon>
    </lineage>
</organism>
<protein>
    <recommendedName>
        <fullName evidence="3">Outer membrane protein beta-barrel domain-containing protein</fullName>
    </recommendedName>
</protein>
<name>A0ABN0NWA9_TRELE</name>
<comment type="caution">
    <text evidence="1">The sequence shown here is derived from an EMBL/GenBank/DDBJ whole genome shotgun (WGS) entry which is preliminary data.</text>
</comment>
<evidence type="ECO:0008006" key="3">
    <source>
        <dbReference type="Google" id="ProtNLM"/>
    </source>
</evidence>
<dbReference type="Proteomes" id="UP000016649">
    <property type="component" value="Unassembled WGS sequence"/>
</dbReference>
<reference evidence="1 2" key="1">
    <citation type="submission" date="2013-08" db="EMBL/GenBank/DDBJ databases">
        <authorList>
            <person name="Weinstock G."/>
            <person name="Sodergren E."/>
            <person name="Wylie T."/>
            <person name="Fulton L."/>
            <person name="Fulton R."/>
            <person name="Fronick C."/>
            <person name="O'Laughlin M."/>
            <person name="Godfrey J."/>
            <person name="Miner T."/>
            <person name="Herter B."/>
            <person name="Appelbaum E."/>
            <person name="Cordes M."/>
            <person name="Lek S."/>
            <person name="Wollam A."/>
            <person name="Pepin K.H."/>
            <person name="Palsikar V.B."/>
            <person name="Mitreva M."/>
            <person name="Wilson R.K."/>
        </authorList>
    </citation>
    <scope>NUCLEOTIDE SEQUENCE [LARGE SCALE GENOMIC DNA]</scope>
    <source>
        <strain evidence="1 2">ATCC 700332</strain>
    </source>
</reference>
<sequence length="205" mass="22698">MNYKAIASKTSPVAKTLFYKVLYKTKHMCYSLFKEFDMKKIIFCILLLCAVCTFSFAKEGCAWNKSSKTGVGIDYALVGRNNKFGISAALTSPWLIANSLGFRANTEYFFPNKENRNGFFVLDCSVMGGHIMKTANIRLYGGGGALFLFPMKDGEPKAKYGGHGFFGFEYFMDETPVGLSLFTEIGGGNLGFCAKAGLRYTIPIR</sequence>
<accession>A0ABN0NWA9</accession>
<keyword evidence="2" id="KW-1185">Reference proteome</keyword>
<gene>
    <name evidence="1" type="ORF">HMPREF9193_02069</name>
</gene>